<sequence length="92" mass="10241">MYSIYHKSKYGTIDSKTNVKVFLYGVFYGVFTVEVMFAACILAIPFLLHLGFSKVSNKELCILYISKVLPITTVIFGIIGHSGNYLHNTGAL</sequence>
<feature type="transmembrane region" description="Helical" evidence="1">
    <location>
        <begin position="21"/>
        <end position="48"/>
    </location>
</feature>
<dbReference type="Proteomes" id="UP000093100">
    <property type="component" value="Unassembled WGS sequence"/>
</dbReference>
<keyword evidence="1" id="KW-0812">Transmembrane</keyword>
<reference evidence="2 3" key="1">
    <citation type="journal article" date="2016" name="Genome Biol. Evol.">
        <title>Comparative Genomics of Campylobacter fetus from Reptiles and Mammals Reveals Divergent Evolution in Host-Associated Lineages.</title>
        <authorList>
            <person name="Gilbert M.J."/>
            <person name="Miller W.G."/>
            <person name="Yee E."/>
            <person name="Zomer A.L."/>
            <person name="van der Graaf-van Bloois L."/>
            <person name="Fitzgerald C."/>
            <person name="Forbes K.J."/>
            <person name="Meric G."/>
            <person name="Sheppard S.K."/>
            <person name="Wagenaar J.A."/>
            <person name="Duim B."/>
        </authorList>
    </citation>
    <scope>NUCLEOTIDE SEQUENCE [LARGE SCALE GENOMIC DNA]</scope>
    <source>
        <strain evidence="2 3">12S02225-3</strain>
    </source>
</reference>
<gene>
    <name evidence="2" type="ORF">CFT12S02225_00150</name>
</gene>
<keyword evidence="1" id="KW-0472">Membrane</keyword>
<dbReference type="AlphaFoldDB" id="A0AAX0HDP6"/>
<evidence type="ECO:0000313" key="2">
    <source>
        <dbReference type="EMBL" id="OCR91511.1"/>
    </source>
</evidence>
<keyword evidence="1" id="KW-1133">Transmembrane helix</keyword>
<comment type="caution">
    <text evidence="2">The sequence shown here is derived from an EMBL/GenBank/DDBJ whole genome shotgun (WGS) entry which is preliminary data.</text>
</comment>
<dbReference type="EMBL" id="LFLK01000001">
    <property type="protein sequence ID" value="OCR91511.1"/>
    <property type="molecule type" value="Genomic_DNA"/>
</dbReference>
<accession>A0AAX0HDP6</accession>
<feature type="transmembrane region" description="Helical" evidence="1">
    <location>
        <begin position="68"/>
        <end position="86"/>
    </location>
</feature>
<evidence type="ECO:0000313" key="3">
    <source>
        <dbReference type="Proteomes" id="UP000093100"/>
    </source>
</evidence>
<evidence type="ECO:0000256" key="1">
    <source>
        <dbReference type="SAM" id="Phobius"/>
    </source>
</evidence>
<name>A0AAX0HDP6_CAMFE</name>
<protein>
    <submittedName>
        <fullName evidence="2">Uncharacterized protein</fullName>
    </submittedName>
</protein>
<dbReference type="RefSeq" id="WP_065840865.1">
    <property type="nucleotide sequence ID" value="NZ_LELD01000003.1"/>
</dbReference>
<organism evidence="2 3">
    <name type="scientific">Campylobacter fetus subsp. testudinum</name>
    <dbReference type="NCBI Taxonomy" id="1507806"/>
    <lineage>
        <taxon>Bacteria</taxon>
        <taxon>Pseudomonadati</taxon>
        <taxon>Campylobacterota</taxon>
        <taxon>Epsilonproteobacteria</taxon>
        <taxon>Campylobacterales</taxon>
        <taxon>Campylobacteraceae</taxon>
        <taxon>Campylobacter</taxon>
    </lineage>
</organism>
<proteinExistence type="predicted"/>